<reference evidence="1" key="2">
    <citation type="submission" date="2020-02" db="EMBL/GenBank/DDBJ databases">
        <authorList>
            <person name="Gilchrist C.L.M."/>
            <person name="Chooi Y.-H."/>
        </authorList>
    </citation>
    <scope>NUCLEOTIDE SEQUENCE</scope>
    <source>
        <strain evidence="1">MST-FP2251</strain>
    </source>
</reference>
<proteinExistence type="predicted"/>
<evidence type="ECO:0000313" key="2">
    <source>
        <dbReference type="Proteomes" id="UP001194746"/>
    </source>
</evidence>
<dbReference type="Proteomes" id="UP001194746">
    <property type="component" value="Unassembled WGS sequence"/>
</dbReference>
<dbReference type="EMBL" id="VCAU01000037">
    <property type="protein sequence ID" value="KAF9889382.1"/>
    <property type="molecule type" value="Genomic_DNA"/>
</dbReference>
<reference evidence="1" key="1">
    <citation type="journal article" date="2019" name="Beilstein J. Org. Chem.">
        <title>Nanangenines: drimane sesquiterpenoids as the dominant metabolite cohort of a novel Australian fungus, Aspergillus nanangensis.</title>
        <authorList>
            <person name="Lacey H.J."/>
            <person name="Gilchrist C.L.M."/>
            <person name="Crombie A."/>
            <person name="Kalaitzis J.A."/>
            <person name="Vuong D."/>
            <person name="Rutledge P.J."/>
            <person name="Turner P."/>
            <person name="Pitt J.I."/>
            <person name="Lacey E."/>
            <person name="Chooi Y.H."/>
            <person name="Piggott A.M."/>
        </authorList>
    </citation>
    <scope>NUCLEOTIDE SEQUENCE</scope>
    <source>
        <strain evidence="1">MST-FP2251</strain>
    </source>
</reference>
<evidence type="ECO:0000313" key="1">
    <source>
        <dbReference type="EMBL" id="KAF9889382.1"/>
    </source>
</evidence>
<protein>
    <submittedName>
        <fullName evidence="1">Uncharacterized protein</fullName>
    </submittedName>
</protein>
<gene>
    <name evidence="1" type="ORF">FE257_007492</name>
</gene>
<comment type="caution">
    <text evidence="1">The sequence shown here is derived from an EMBL/GenBank/DDBJ whole genome shotgun (WGS) entry which is preliminary data.</text>
</comment>
<dbReference type="AlphaFoldDB" id="A0AAD4CPL7"/>
<keyword evidence="2" id="KW-1185">Reference proteome</keyword>
<accession>A0AAD4CPL7</accession>
<sequence length="599" mass="67587">MQFDPVEPEALSSLRLDDIYQRLHRLDVVERSITSPPEAEENDPSDMKDENDTIEALHQERSALRNQAMVLSRPSIRPLTLLDLPIDLLREILDQFPDPAIRDGLINWRFVGMQRDRRRETRKTIQNLRLVCRVLNDLASPLLCPILQVNLDQTSLDRAVRLSHSPRVALGVRGISVGLQCFPGELASDLTRFKEFRLSQLQEVEDVCDWHLEGYQLALQDCASEGGGDEEPDGEYREALDNICRIRSSWGNYLDSGPNEVADEYQDILRTGFEKFGQSHRQQRQMLESQSFVRSLASCMVRMPNATALGFSDNNTAPIDFREPDLLLDNALLSQLMITSLSWSEIEHTDDIHIAPARILSELPIAIHNAGITLHDLYTGIFPCTRDQSLVSPEPKDPMLWSNLRAACQSLRRASFADCLNNLPIRHNHLGPTDRLHINEYLAALCCSPHLETVHITMRPFGLNDGQGKKGNYDLSPVLAAVKWPCIRNISILSVALDQAALDALCAGLGSFVERLHIADFELLEGSWVGALDILRQKTIPQATVYFPFSIGGEFGPRPHQTRQERLFASLQLPEWPPIFKQVEKYLSGADMNNPLRAE</sequence>
<name>A0AAD4CPL7_ASPNN</name>
<organism evidence="1 2">
    <name type="scientific">Aspergillus nanangensis</name>
    <dbReference type="NCBI Taxonomy" id="2582783"/>
    <lineage>
        <taxon>Eukaryota</taxon>
        <taxon>Fungi</taxon>
        <taxon>Dikarya</taxon>
        <taxon>Ascomycota</taxon>
        <taxon>Pezizomycotina</taxon>
        <taxon>Eurotiomycetes</taxon>
        <taxon>Eurotiomycetidae</taxon>
        <taxon>Eurotiales</taxon>
        <taxon>Aspergillaceae</taxon>
        <taxon>Aspergillus</taxon>
        <taxon>Aspergillus subgen. Circumdati</taxon>
    </lineage>
</organism>